<gene>
    <name evidence="1" type="ORF">Cflav_PD2484</name>
</gene>
<dbReference type="Proteomes" id="UP000003688">
    <property type="component" value="Unassembled WGS sequence"/>
</dbReference>
<comment type="caution">
    <text evidence="1">The sequence shown here is derived from an EMBL/GenBank/DDBJ whole genome shotgun (WGS) entry which is preliminary data.</text>
</comment>
<evidence type="ECO:0000313" key="1">
    <source>
        <dbReference type="EMBL" id="EEF59577.1"/>
    </source>
</evidence>
<reference evidence="1 2" key="1">
    <citation type="journal article" date="2011" name="J. Bacteriol.">
        <title>Genome sequence of 'Pedosphaera parvula' Ellin514, an aerobic Verrucomicrobial isolate from pasture soil.</title>
        <authorList>
            <person name="Kant R."/>
            <person name="van Passel M.W."/>
            <person name="Sangwan P."/>
            <person name="Palva A."/>
            <person name="Lucas S."/>
            <person name="Copeland A."/>
            <person name="Lapidus A."/>
            <person name="Glavina Del Rio T."/>
            <person name="Dalin E."/>
            <person name="Tice H."/>
            <person name="Bruce D."/>
            <person name="Goodwin L."/>
            <person name="Pitluck S."/>
            <person name="Chertkov O."/>
            <person name="Larimer F.W."/>
            <person name="Land M.L."/>
            <person name="Hauser L."/>
            <person name="Brettin T.S."/>
            <person name="Detter J.C."/>
            <person name="Han S."/>
            <person name="de Vos W.M."/>
            <person name="Janssen P.H."/>
            <person name="Smidt H."/>
        </authorList>
    </citation>
    <scope>NUCLEOTIDE SEQUENCE [LARGE SCALE GENOMIC DNA]</scope>
    <source>
        <strain evidence="1 2">Ellin514</strain>
    </source>
</reference>
<name>B9XKT4_PEDPL</name>
<protein>
    <submittedName>
        <fullName evidence="1">Uncharacterized protein</fullName>
    </submittedName>
</protein>
<keyword evidence="2" id="KW-1185">Reference proteome</keyword>
<accession>B9XKT4</accession>
<evidence type="ECO:0000313" key="2">
    <source>
        <dbReference type="Proteomes" id="UP000003688"/>
    </source>
</evidence>
<dbReference type="EMBL" id="ABOX02000026">
    <property type="protein sequence ID" value="EEF59577.1"/>
    <property type="molecule type" value="Genomic_DNA"/>
</dbReference>
<organism evidence="1 2">
    <name type="scientific">Pedosphaera parvula (strain Ellin514)</name>
    <dbReference type="NCBI Taxonomy" id="320771"/>
    <lineage>
        <taxon>Bacteria</taxon>
        <taxon>Pseudomonadati</taxon>
        <taxon>Verrucomicrobiota</taxon>
        <taxon>Pedosphaerae</taxon>
        <taxon>Pedosphaerales</taxon>
        <taxon>Pedosphaeraceae</taxon>
        <taxon>Pedosphaera</taxon>
    </lineage>
</organism>
<dbReference type="AlphaFoldDB" id="B9XKT4"/>
<sequence length="62" mass="7298">MAQLTSLISSAVQWFTQKLLNPHRFLNTQFANHDLYRMPKLISEMGKRNRMNEGNKFEENGD</sequence>
<proteinExistence type="predicted"/>